<dbReference type="STRING" id="1336337.A0A3N4JRN6"/>
<dbReference type="Proteomes" id="UP000276215">
    <property type="component" value="Unassembled WGS sequence"/>
</dbReference>
<feature type="region of interest" description="Disordered" evidence="1">
    <location>
        <begin position="560"/>
        <end position="598"/>
    </location>
</feature>
<dbReference type="OrthoDB" id="3596986at2759"/>
<dbReference type="AlphaFoldDB" id="A0A3N4JRN6"/>
<feature type="region of interest" description="Disordered" evidence="1">
    <location>
        <begin position="224"/>
        <end position="299"/>
    </location>
</feature>
<feature type="compositionally biased region" description="Polar residues" evidence="1">
    <location>
        <begin position="187"/>
        <end position="201"/>
    </location>
</feature>
<protein>
    <submittedName>
        <fullName evidence="2">Rxt3-domain-containing protein</fullName>
    </submittedName>
</protein>
<feature type="compositionally biased region" description="Polar residues" evidence="1">
    <location>
        <begin position="18"/>
        <end position="42"/>
    </location>
</feature>
<dbReference type="InterPro" id="IPR013951">
    <property type="entry name" value="Rxt3"/>
</dbReference>
<feature type="compositionally biased region" description="Basic and acidic residues" evidence="1">
    <location>
        <begin position="125"/>
        <end position="148"/>
    </location>
</feature>
<feature type="compositionally biased region" description="Polar residues" evidence="1">
    <location>
        <begin position="56"/>
        <end position="69"/>
    </location>
</feature>
<sequence>MAGRPFYGGEPRQVEHQPPQTSTSHLSYPMTITSRMSSNGPQNHMEMSGAPLSMSGMPNSAAISLPQTSTAGAGGLGPTPAPLPTAATTGREDFRSFTGYTTPMPHSPFAMPTSLPTVLPPMGDGTRDSRRQNLQNGRDEPARAEDALQRGLSRALSGGLSSVVGEEERRRRGEKERDGNARMSGPNVGNQSPNKRLSSGFSMGMGMPNVTKSWDDSFQKAFPEANREDGKLSNALGKRERDEEEAGKMEKKKKHHHHHPSHAVHHHRHHHKVDDEPAGSSLEVPPARAGARSKSPNSMAMAHPHHVHQVTVHHHHPAAVSPAPPPQRVKTSLLIDSSKVLASLASKPRHYLGSTIYQPTPTPKQGYSVTQPLLPRFEGRENCIFQVRIPRRFLSVEQRRDVHRRRCVWGTEVYTDDSDVLGVLVHLGKVPGVLPEGTTPDLVAETGCRKIISQGNITNMPTTNPSPVKKKGKGAQAADEGPTIPPGKDLIVNLLILPTLQKYTGSVRNALKSRSWNTIHDGMSYSIWDMEWVEAGEAEARGGGSRKRRLDEREWVRRWGELPPSRGGGGVGKVGWNKGRWSESKTGMRKGNVTEVGA</sequence>
<accession>A0A3N4JRN6</accession>
<feature type="compositionally biased region" description="Basic residues" evidence="1">
    <location>
        <begin position="250"/>
        <end position="271"/>
    </location>
</feature>
<evidence type="ECO:0000313" key="3">
    <source>
        <dbReference type="Proteomes" id="UP000276215"/>
    </source>
</evidence>
<keyword evidence="3" id="KW-1185">Reference proteome</keyword>
<feature type="compositionally biased region" description="Polar residues" evidence="1">
    <location>
        <begin position="455"/>
        <end position="466"/>
    </location>
</feature>
<feature type="compositionally biased region" description="Basic and acidic residues" evidence="1">
    <location>
        <begin position="166"/>
        <end position="180"/>
    </location>
</feature>
<proteinExistence type="predicted"/>
<name>A0A3N4JRN6_9PEZI</name>
<feature type="region of interest" description="Disordered" evidence="1">
    <location>
        <begin position="1"/>
        <end position="204"/>
    </location>
</feature>
<evidence type="ECO:0000313" key="2">
    <source>
        <dbReference type="EMBL" id="RPB00960.1"/>
    </source>
</evidence>
<gene>
    <name evidence="2" type="ORF">L873DRAFT_1827341</name>
</gene>
<feature type="compositionally biased region" description="Basic and acidic residues" evidence="1">
    <location>
        <begin position="225"/>
        <end position="249"/>
    </location>
</feature>
<dbReference type="Pfam" id="PF08642">
    <property type="entry name" value="Rxt3"/>
    <property type="match status" value="1"/>
</dbReference>
<dbReference type="EMBL" id="ML120376">
    <property type="protein sequence ID" value="RPB00960.1"/>
    <property type="molecule type" value="Genomic_DNA"/>
</dbReference>
<reference evidence="2 3" key="1">
    <citation type="journal article" date="2018" name="Nat. Ecol. Evol.">
        <title>Pezizomycetes genomes reveal the molecular basis of ectomycorrhizal truffle lifestyle.</title>
        <authorList>
            <person name="Murat C."/>
            <person name="Payen T."/>
            <person name="Noel B."/>
            <person name="Kuo A."/>
            <person name="Morin E."/>
            <person name="Chen J."/>
            <person name="Kohler A."/>
            <person name="Krizsan K."/>
            <person name="Balestrini R."/>
            <person name="Da Silva C."/>
            <person name="Montanini B."/>
            <person name="Hainaut M."/>
            <person name="Levati E."/>
            <person name="Barry K.W."/>
            <person name="Belfiori B."/>
            <person name="Cichocki N."/>
            <person name="Clum A."/>
            <person name="Dockter R.B."/>
            <person name="Fauchery L."/>
            <person name="Guy J."/>
            <person name="Iotti M."/>
            <person name="Le Tacon F."/>
            <person name="Lindquist E.A."/>
            <person name="Lipzen A."/>
            <person name="Malagnac F."/>
            <person name="Mello A."/>
            <person name="Molinier V."/>
            <person name="Miyauchi S."/>
            <person name="Poulain J."/>
            <person name="Riccioni C."/>
            <person name="Rubini A."/>
            <person name="Sitrit Y."/>
            <person name="Splivallo R."/>
            <person name="Traeger S."/>
            <person name="Wang M."/>
            <person name="Zifcakova L."/>
            <person name="Wipf D."/>
            <person name="Zambonelli A."/>
            <person name="Paolocci F."/>
            <person name="Nowrousian M."/>
            <person name="Ottonello S."/>
            <person name="Baldrian P."/>
            <person name="Spatafora J.W."/>
            <person name="Henrissat B."/>
            <person name="Nagy L.G."/>
            <person name="Aury J.M."/>
            <person name="Wincker P."/>
            <person name="Grigoriev I.V."/>
            <person name="Bonfante P."/>
            <person name="Martin F.M."/>
        </authorList>
    </citation>
    <scope>NUCLEOTIDE SEQUENCE [LARGE SCALE GENOMIC DNA]</scope>
    <source>
        <strain evidence="2 3">120613-1</strain>
    </source>
</reference>
<feature type="region of interest" description="Disordered" evidence="1">
    <location>
        <begin position="455"/>
        <end position="484"/>
    </location>
</feature>
<organism evidence="2 3">
    <name type="scientific">Choiromyces venosus 120613-1</name>
    <dbReference type="NCBI Taxonomy" id="1336337"/>
    <lineage>
        <taxon>Eukaryota</taxon>
        <taxon>Fungi</taxon>
        <taxon>Dikarya</taxon>
        <taxon>Ascomycota</taxon>
        <taxon>Pezizomycotina</taxon>
        <taxon>Pezizomycetes</taxon>
        <taxon>Pezizales</taxon>
        <taxon>Tuberaceae</taxon>
        <taxon>Choiromyces</taxon>
    </lineage>
</organism>
<evidence type="ECO:0000256" key="1">
    <source>
        <dbReference type="SAM" id="MobiDB-lite"/>
    </source>
</evidence>
<feature type="compositionally biased region" description="Low complexity" evidence="1">
    <location>
        <begin position="150"/>
        <end position="164"/>
    </location>
</feature>